<sequence length="606" mass="60530">MNTERPENDDTGADGSAEEQVAGQEKGADADAGAAGAEASGGGAEEVTPVSDAGDDAEGGTEGRAEEERVAEGDGAEEADQADPVGAPDGSAKGPDAVDATDVTADNADVSGVSHAPHAPRRRSPAVIASVAAAVLLVGGGGAYLAASTSGGSDGGAASGAADGGSPPPLRLDGYSERAPGGTGGIAPGEPNPYGVTYKVDGELSDGPGSAPVYRAGGEVGAAEVARLAEALGVDGKPVAQGETWRVGATDGAGPSLQVNKQAPGTWTFSRYSPGTDDCESTTVCRQEPAGPTDDPVSEAVAKKAAAPVLKAVGQDDAKLDASQLMGAQRVVNANPVVGGLPTYGWTTGVTVSAQGEVVGGSGQLKAPVKGDTYPVLDAEKTLGLMNAAPGSGHRMGIGGCASPVPLKDRLEAPCGAEASTGAPAKDTVTVEKAVFGLAAHQVEARQALVPSWLFEVRSPGAQDSFTVTYPAIDPKYLVSSTPSEEPPSPRPSKPKDEPSSSPIVRNVAVDGYTADGKELTVAFTGGVCAEYEVTASESGGEVTVRVTETSQSGELCIQIAKLFHRTVQLDEPLGDRKVVGTDGQAVPLEKPGARLPATPQTSGAR</sequence>
<feature type="region of interest" description="Disordered" evidence="1">
    <location>
        <begin position="575"/>
        <end position="606"/>
    </location>
</feature>
<comment type="caution">
    <text evidence="3">The sequence shown here is derived from an EMBL/GenBank/DDBJ whole genome shotgun (WGS) entry which is preliminary data.</text>
</comment>
<keyword evidence="4" id="KW-1185">Reference proteome</keyword>
<protein>
    <recommendedName>
        <fullName evidence="5">Large membrane protein</fullName>
    </recommendedName>
</protein>
<dbReference type="AlphaFoldDB" id="A0A9X1Q2S1"/>
<accession>A0A9X1Q2S1</accession>
<dbReference type="RefSeq" id="WP_234766050.1">
    <property type="nucleotide sequence ID" value="NZ_JAKEIP010000158.1"/>
</dbReference>
<feature type="region of interest" description="Disordered" evidence="1">
    <location>
        <begin position="1"/>
        <end position="124"/>
    </location>
</feature>
<dbReference type="EMBL" id="JAKEIP010000158">
    <property type="protein sequence ID" value="MCF1597608.1"/>
    <property type="molecule type" value="Genomic_DNA"/>
</dbReference>
<proteinExistence type="predicted"/>
<dbReference type="Proteomes" id="UP001139384">
    <property type="component" value="Unassembled WGS sequence"/>
</dbReference>
<feature type="region of interest" description="Disordered" evidence="1">
    <location>
        <begin position="149"/>
        <end position="195"/>
    </location>
</feature>
<keyword evidence="2" id="KW-1133">Transmembrane helix</keyword>
<feature type="transmembrane region" description="Helical" evidence="2">
    <location>
        <begin position="126"/>
        <end position="147"/>
    </location>
</feature>
<evidence type="ECO:0008006" key="5">
    <source>
        <dbReference type="Google" id="ProtNLM"/>
    </source>
</evidence>
<evidence type="ECO:0000256" key="2">
    <source>
        <dbReference type="SAM" id="Phobius"/>
    </source>
</evidence>
<feature type="compositionally biased region" description="Low complexity" evidence="1">
    <location>
        <begin position="22"/>
        <end position="38"/>
    </location>
</feature>
<feature type="region of interest" description="Disordered" evidence="1">
    <location>
        <begin position="478"/>
        <end position="504"/>
    </location>
</feature>
<organism evidence="3 4">
    <name type="scientific">Streptomyces muensis</name>
    <dbReference type="NCBI Taxonomy" id="1077944"/>
    <lineage>
        <taxon>Bacteria</taxon>
        <taxon>Bacillati</taxon>
        <taxon>Actinomycetota</taxon>
        <taxon>Actinomycetes</taxon>
        <taxon>Kitasatosporales</taxon>
        <taxon>Streptomycetaceae</taxon>
        <taxon>Streptomyces</taxon>
    </lineage>
</organism>
<evidence type="ECO:0000313" key="3">
    <source>
        <dbReference type="EMBL" id="MCF1597608.1"/>
    </source>
</evidence>
<feature type="compositionally biased region" description="Basic and acidic residues" evidence="1">
    <location>
        <begin position="61"/>
        <end position="72"/>
    </location>
</feature>
<keyword evidence="2" id="KW-0812">Transmembrane</keyword>
<keyword evidence="2" id="KW-0472">Membrane</keyword>
<reference evidence="3" key="1">
    <citation type="submission" date="2022-01" db="EMBL/GenBank/DDBJ databases">
        <title>Draft Genome Sequences of Seven Type Strains of the Genus Streptomyces.</title>
        <authorList>
            <person name="Aziz S."/>
            <person name="Coretto E."/>
            <person name="Chronakova A."/>
            <person name="Sproer C."/>
            <person name="Huber K."/>
            <person name="Nouioui I."/>
            <person name="Gross H."/>
        </authorList>
    </citation>
    <scope>NUCLEOTIDE SEQUENCE</scope>
    <source>
        <strain evidence="3">DSM 103493</strain>
    </source>
</reference>
<name>A0A9X1Q2S1_STRM4</name>
<evidence type="ECO:0000313" key="4">
    <source>
        <dbReference type="Proteomes" id="UP001139384"/>
    </source>
</evidence>
<evidence type="ECO:0000256" key="1">
    <source>
        <dbReference type="SAM" id="MobiDB-lite"/>
    </source>
</evidence>
<feature type="compositionally biased region" description="Low complexity" evidence="1">
    <location>
        <begin position="97"/>
        <end position="110"/>
    </location>
</feature>
<gene>
    <name evidence="3" type="ORF">L0P92_29210</name>
</gene>